<dbReference type="RefSeq" id="XP_003034109.1">
    <property type="nucleotide sequence ID" value="XM_003034063.1"/>
</dbReference>
<proteinExistence type="predicted"/>
<reference evidence="1 2" key="1">
    <citation type="journal article" date="2010" name="Nat. Biotechnol.">
        <title>Genome sequence of the model mushroom Schizophyllum commune.</title>
        <authorList>
            <person name="Ohm R.A."/>
            <person name="de Jong J.F."/>
            <person name="Lugones L.G."/>
            <person name="Aerts A."/>
            <person name="Kothe E."/>
            <person name="Stajich J.E."/>
            <person name="de Vries R.P."/>
            <person name="Record E."/>
            <person name="Levasseur A."/>
            <person name="Baker S.E."/>
            <person name="Bartholomew K.A."/>
            <person name="Coutinho P.M."/>
            <person name="Erdmann S."/>
            <person name="Fowler T.J."/>
            <person name="Gathman A.C."/>
            <person name="Lombard V."/>
            <person name="Henrissat B."/>
            <person name="Knabe N."/>
            <person name="Kuees U."/>
            <person name="Lilly W.W."/>
            <person name="Lindquist E."/>
            <person name="Lucas S."/>
            <person name="Magnuson J.K."/>
            <person name="Piumi F."/>
            <person name="Raudaskoski M."/>
            <person name="Salamov A."/>
            <person name="Schmutz J."/>
            <person name="Schwarze F.W.M.R."/>
            <person name="vanKuyk P.A."/>
            <person name="Horton J.S."/>
            <person name="Grigoriev I.V."/>
            <person name="Woesten H.A.B."/>
        </authorList>
    </citation>
    <scope>NUCLEOTIDE SEQUENCE [LARGE SCALE GENOMIC DNA]</scope>
    <source>
        <strain evidence="2">H4-8 / FGSC 9210</strain>
    </source>
</reference>
<accession>D8PY80</accession>
<keyword evidence="2" id="KW-1185">Reference proteome</keyword>
<gene>
    <name evidence="1" type="ORF">SCHCODRAFT_233792</name>
</gene>
<dbReference type="EMBL" id="GL377304">
    <property type="protein sequence ID" value="EFI99206.1"/>
    <property type="molecule type" value="Genomic_DNA"/>
</dbReference>
<dbReference type="Proteomes" id="UP000007431">
    <property type="component" value="Unassembled WGS sequence"/>
</dbReference>
<dbReference type="VEuPathDB" id="FungiDB:SCHCODRAFT_02616933"/>
<dbReference type="Gene3D" id="3.80.10.10">
    <property type="entry name" value="Ribonuclease Inhibitor"/>
    <property type="match status" value="1"/>
</dbReference>
<evidence type="ECO:0000313" key="2">
    <source>
        <dbReference type="Proteomes" id="UP000007431"/>
    </source>
</evidence>
<protein>
    <submittedName>
        <fullName evidence="1">Uncharacterized protein</fullName>
    </submittedName>
</protein>
<dbReference type="OrthoDB" id="2901459at2759"/>
<dbReference type="KEGG" id="scm:SCHCO_02616933"/>
<evidence type="ECO:0000313" key="1">
    <source>
        <dbReference type="EMBL" id="EFI99206.1"/>
    </source>
</evidence>
<sequence length="462" mass="51756">MDAGVFVDGAHSLLPDHETVVSSAPWPLIPPVHRLPVELLSEIFIELSEAQVDQFEYKSEIRHIPHLMTITVGSVCRRWRAVTRGTTAFWTFISVAKDTRHVAAYIDACTSSSGQQELHLFCGSEEFLSIFFSRLLPHSARWASLNIHGGKAVDMAMLSTGQYCFGALQVLHLSYVTMPQGTWDFLASAPRLEEFRVYESSANNESAIIPPMSNLRTVEYHIFDIYHLSTIFAAVAHSREALESLCIAFLSSPSDLEIGTPVVMPALKQLDLDHACQVFMKSIVAPNLEELVNGYPDFELSAPELVFAMISHPQADPYSLRCLELNSLYILDEEDSQILLRCLARMVNVEVLHLSYHSDQDDAPHLSDALLTGLSLAKHHGVPPILPCLRRLYFNLEPFLSDDELARQRRLLVEVVRSRVTPQILGGHAYAALRSFASDVECPELGPKFKQWQTFGHTYLGE</sequence>
<organism evidence="2">
    <name type="scientific">Schizophyllum commune (strain H4-8 / FGSC 9210)</name>
    <name type="common">Split gill fungus</name>
    <dbReference type="NCBI Taxonomy" id="578458"/>
    <lineage>
        <taxon>Eukaryota</taxon>
        <taxon>Fungi</taxon>
        <taxon>Dikarya</taxon>
        <taxon>Basidiomycota</taxon>
        <taxon>Agaricomycotina</taxon>
        <taxon>Agaricomycetes</taxon>
        <taxon>Agaricomycetidae</taxon>
        <taxon>Agaricales</taxon>
        <taxon>Schizophyllaceae</taxon>
        <taxon>Schizophyllum</taxon>
    </lineage>
</organism>
<dbReference type="InParanoid" id="D8PY80"/>
<dbReference type="GeneID" id="9596974"/>
<dbReference type="SUPFAM" id="SSF52047">
    <property type="entry name" value="RNI-like"/>
    <property type="match status" value="1"/>
</dbReference>
<dbReference type="InterPro" id="IPR032675">
    <property type="entry name" value="LRR_dom_sf"/>
</dbReference>
<name>D8PY80_SCHCM</name>
<dbReference type="AlphaFoldDB" id="D8PY80"/>
<dbReference type="HOGENOM" id="CLU_047450_0_0_1"/>